<dbReference type="PANTHER" id="PTHR30157:SF0">
    <property type="entry name" value="NADPH-DEPENDENT FERRIC-CHELATE REDUCTASE"/>
    <property type="match status" value="1"/>
</dbReference>
<evidence type="ECO:0000259" key="1">
    <source>
        <dbReference type="PROSITE" id="PS51384"/>
    </source>
</evidence>
<gene>
    <name evidence="2" type="ORF">GCM10009682_36120</name>
</gene>
<accession>A0ABP4YG10</accession>
<dbReference type="InterPro" id="IPR017927">
    <property type="entry name" value="FAD-bd_FR_type"/>
</dbReference>
<dbReference type="EMBL" id="BAAALT010000110">
    <property type="protein sequence ID" value="GAA1811461.1"/>
    <property type="molecule type" value="Genomic_DNA"/>
</dbReference>
<feature type="domain" description="FAD-binding FR-type" evidence="1">
    <location>
        <begin position="1"/>
        <end position="106"/>
    </location>
</feature>
<keyword evidence="3" id="KW-1185">Reference proteome</keyword>
<name>A0ABP4YG10_9ACTN</name>
<dbReference type="InterPro" id="IPR007037">
    <property type="entry name" value="SIP_rossman_dom"/>
</dbReference>
<dbReference type="InterPro" id="IPR013113">
    <property type="entry name" value="SIP_FAD-bd"/>
</dbReference>
<dbReference type="PROSITE" id="PS51384">
    <property type="entry name" value="FAD_FR"/>
    <property type="match status" value="1"/>
</dbReference>
<organism evidence="2 3">
    <name type="scientific">Luedemannella flava</name>
    <dbReference type="NCBI Taxonomy" id="349316"/>
    <lineage>
        <taxon>Bacteria</taxon>
        <taxon>Bacillati</taxon>
        <taxon>Actinomycetota</taxon>
        <taxon>Actinomycetes</taxon>
        <taxon>Micromonosporales</taxon>
        <taxon>Micromonosporaceae</taxon>
        <taxon>Luedemannella</taxon>
    </lineage>
</organism>
<dbReference type="InterPro" id="IPR039261">
    <property type="entry name" value="FNR_nucleotide-bd"/>
</dbReference>
<sequence length="256" mass="27690">MVAGGPGLARLRPSPFTDSYLRIVIPQPGVHYPADFDLRQICAELPRADWPRTRTYTVRALDPVAGELVIDFVNHGRPGLVPPWLAALRPGDRVFVGDLRGRYRPDGAADWHLLAGDLVALPAIAATLEAMAPGTRATVLVEVADVADELPLRTAADVEIRWVHRAGGGSLTQAVRSLTFAPGVVQAFVHGEGGAIQDLRRHLLGERGMTRDLLSISGYWHHGLNDEQWRAAKAVAAAGEERRSPRGNLPTPILNA</sequence>
<dbReference type="Pfam" id="PF04954">
    <property type="entry name" value="SIP"/>
    <property type="match status" value="1"/>
</dbReference>
<reference evidence="3" key="1">
    <citation type="journal article" date="2019" name="Int. J. Syst. Evol. Microbiol.">
        <title>The Global Catalogue of Microorganisms (GCM) 10K type strain sequencing project: providing services to taxonomists for standard genome sequencing and annotation.</title>
        <authorList>
            <consortium name="The Broad Institute Genomics Platform"/>
            <consortium name="The Broad Institute Genome Sequencing Center for Infectious Disease"/>
            <person name="Wu L."/>
            <person name="Ma J."/>
        </authorList>
    </citation>
    <scope>NUCLEOTIDE SEQUENCE [LARGE SCALE GENOMIC DNA]</scope>
    <source>
        <strain evidence="3">JCM 13250</strain>
    </source>
</reference>
<dbReference type="PANTHER" id="PTHR30157">
    <property type="entry name" value="FERRIC REDUCTASE, NADPH-DEPENDENT"/>
    <property type="match status" value="1"/>
</dbReference>
<dbReference type="SUPFAM" id="SSF63380">
    <property type="entry name" value="Riboflavin synthase domain-like"/>
    <property type="match status" value="1"/>
</dbReference>
<comment type="caution">
    <text evidence="2">The sequence shown here is derived from an EMBL/GenBank/DDBJ whole genome shotgun (WGS) entry which is preliminary data.</text>
</comment>
<dbReference type="CDD" id="cd06193">
    <property type="entry name" value="siderophore_interacting"/>
    <property type="match status" value="1"/>
</dbReference>
<evidence type="ECO:0000313" key="3">
    <source>
        <dbReference type="Proteomes" id="UP001500218"/>
    </source>
</evidence>
<evidence type="ECO:0000313" key="2">
    <source>
        <dbReference type="EMBL" id="GAA1811461.1"/>
    </source>
</evidence>
<dbReference type="Proteomes" id="UP001500218">
    <property type="component" value="Unassembled WGS sequence"/>
</dbReference>
<proteinExistence type="predicted"/>
<dbReference type="InterPro" id="IPR039374">
    <property type="entry name" value="SIP_fam"/>
</dbReference>
<dbReference type="Gene3D" id="3.40.50.80">
    <property type="entry name" value="Nucleotide-binding domain of ferredoxin-NADP reductase (FNR) module"/>
    <property type="match status" value="1"/>
</dbReference>
<protein>
    <submittedName>
        <fullName evidence="2">Siderophore-interacting protein</fullName>
    </submittedName>
</protein>
<dbReference type="InterPro" id="IPR017938">
    <property type="entry name" value="Riboflavin_synthase-like_b-brl"/>
</dbReference>
<dbReference type="Gene3D" id="2.40.30.10">
    <property type="entry name" value="Translation factors"/>
    <property type="match status" value="1"/>
</dbReference>
<dbReference type="Pfam" id="PF08021">
    <property type="entry name" value="FAD_binding_9"/>
    <property type="match status" value="1"/>
</dbReference>